<dbReference type="GO" id="GO:0003676">
    <property type="term" value="F:nucleic acid binding"/>
    <property type="evidence" value="ECO:0007669"/>
    <property type="project" value="InterPro"/>
</dbReference>
<dbReference type="SMART" id="SM00973">
    <property type="entry name" value="Sec63"/>
    <property type="match status" value="1"/>
</dbReference>
<keyword evidence="7" id="KW-0469">Meiosis</keyword>
<dbReference type="PANTHER" id="PTHR47835">
    <property type="entry name" value="HFM1, ATP DEPENDENT DNA HELICASE HOMOLOG"/>
    <property type="match status" value="1"/>
</dbReference>
<dbReference type="Pfam" id="PF23445">
    <property type="entry name" value="WHD_SNRNP200"/>
    <property type="match status" value="1"/>
</dbReference>
<name>A0A3N4HRJ4_ASCIM</name>
<keyword evidence="5" id="KW-0067">ATP-binding</keyword>
<dbReference type="Gene3D" id="1.10.10.10">
    <property type="entry name" value="Winged helix-like DNA-binding domain superfamily/Winged helix DNA-binding domain"/>
    <property type="match status" value="1"/>
</dbReference>
<evidence type="ECO:0000256" key="1">
    <source>
        <dbReference type="ARBA" id="ARBA00010140"/>
    </source>
</evidence>
<comment type="similarity">
    <text evidence="1">Belongs to the helicase family. SKI2 subfamily.</text>
</comment>
<dbReference type="GO" id="GO:0005524">
    <property type="term" value="F:ATP binding"/>
    <property type="evidence" value="ECO:0007669"/>
    <property type="project" value="UniProtKB-KW"/>
</dbReference>
<keyword evidence="6" id="KW-0413">Isomerase</keyword>
<evidence type="ECO:0000256" key="5">
    <source>
        <dbReference type="ARBA" id="ARBA00022840"/>
    </source>
</evidence>
<organism evidence="14 15">
    <name type="scientific">Ascobolus immersus RN42</name>
    <dbReference type="NCBI Taxonomy" id="1160509"/>
    <lineage>
        <taxon>Eukaryota</taxon>
        <taxon>Fungi</taxon>
        <taxon>Dikarya</taxon>
        <taxon>Ascomycota</taxon>
        <taxon>Pezizomycotina</taxon>
        <taxon>Pezizomycetes</taxon>
        <taxon>Pezizales</taxon>
        <taxon>Ascobolaceae</taxon>
        <taxon>Ascobolus</taxon>
    </lineage>
</organism>
<dbReference type="InterPro" id="IPR057842">
    <property type="entry name" value="WH_MER3"/>
</dbReference>
<evidence type="ECO:0000313" key="14">
    <source>
        <dbReference type="EMBL" id="RPA76339.1"/>
    </source>
</evidence>
<dbReference type="SUPFAM" id="SSF52540">
    <property type="entry name" value="P-loop containing nucleoside triphosphate hydrolases"/>
    <property type="match status" value="1"/>
</dbReference>
<protein>
    <recommendedName>
        <fullName evidence="9">DNA 3'-5' helicase</fullName>
        <ecNumber evidence="9">5.6.2.4</ecNumber>
    </recommendedName>
</protein>
<evidence type="ECO:0000259" key="12">
    <source>
        <dbReference type="PROSITE" id="PS51192"/>
    </source>
</evidence>
<feature type="domain" description="Helicase C-terminal" evidence="13">
    <location>
        <begin position="294"/>
        <end position="477"/>
    </location>
</feature>
<feature type="compositionally biased region" description="Basic and acidic residues" evidence="11">
    <location>
        <begin position="1"/>
        <end position="24"/>
    </location>
</feature>
<evidence type="ECO:0000259" key="13">
    <source>
        <dbReference type="PROSITE" id="PS51194"/>
    </source>
</evidence>
<dbReference type="GO" id="GO:0007131">
    <property type="term" value="P:reciprocal meiotic recombination"/>
    <property type="evidence" value="ECO:0007669"/>
    <property type="project" value="UniProtKB-ARBA"/>
</dbReference>
<evidence type="ECO:0000256" key="6">
    <source>
        <dbReference type="ARBA" id="ARBA00023235"/>
    </source>
</evidence>
<feature type="compositionally biased region" description="Polar residues" evidence="11">
    <location>
        <begin position="25"/>
        <end position="35"/>
    </location>
</feature>
<sequence>MDSDPDSHIEDLLSALHDDDRYDNQIDTGEWSSDGPQRGESWRDDSRAYGIPLVSLNTLPDRFRSIFPFPVFNAIQSRTFPAVFESSDNLVLSSPTGSGKTVILELAICRMITTREQGTYKIIYQAPTKALCSERKRDWEKKFSTLGLTVTELTGDTEHNQIGVVKNGDLIVTTPEKWDSMTRRWQDQRKLLDMVKLFLIDEVHILKDTRGATLEVVVSRMKSIGIDVRFVALSATVPNLEDIATWLGRNSQSDEPAQLERFGEEFRPVRLQKFVYGYSSNMNDFAFDKTLEKHLPEIIRKHSSRKPVLIFCMTRNMCSSTSKFLAQNHTTALWPLPHGNFAFRDKELQAVAVKGVAFHHAGMDVADRTLVEKLYLEGLISVICCTSTLSVGVNLPAHLVILKNTVTWADGKTQEYVDLEVMQMLGRAGRPQFDDSGVAVIMTRSENKAKYEKLVTGHEKLESCLHLNMIEHLNAEISLGTITSLESAKRWLKSTFLWVRLRQNPAHYRLPGQPALCLTGADQKLEEILEKDLAALESEQIIAKGANGSGSYKNTEYGVCMARYYVKFETMKVILRLEKKAKVSAILMAMSQAGEYSEIRFRSGEKTGYKELNKSTSMKYPLKDITEPFHKVYLLMQADIGSIEWPTGDGFAKFNSTFIQEKAMVNQHAQRIIRAIVDCRIHDKDAVTTRNALEIARCLSAKCWENSPAQIRQLEGLGVVYVRKLVTAGIRSLADLRNTEGFKLEQILTRNPPFGMKLLKDVANIPIFRVYADVISHSGDLVNPVKASVRVEMGCLNDRTPEKFHGRLLYAIFIAETDGGADEARTGDYMFYGL</sequence>
<comment type="catalytic activity">
    <reaction evidence="8">
        <text>Couples ATP hydrolysis with the unwinding of duplex DNA by translocating in the 3'-5' direction.</text>
        <dbReference type="EC" id="5.6.2.4"/>
    </reaction>
</comment>
<feature type="domain" description="Helicase ATP-binding" evidence="12">
    <location>
        <begin position="81"/>
        <end position="255"/>
    </location>
</feature>
<evidence type="ECO:0000256" key="3">
    <source>
        <dbReference type="ARBA" id="ARBA00022801"/>
    </source>
</evidence>
<keyword evidence="15" id="KW-1185">Reference proteome</keyword>
<dbReference type="EC" id="5.6.2.4" evidence="9"/>
<keyword evidence="2" id="KW-0547">Nucleotide-binding</keyword>
<keyword evidence="4 14" id="KW-0347">Helicase</keyword>
<dbReference type="STRING" id="1160509.A0A3N4HRJ4"/>
<dbReference type="CDD" id="cd18795">
    <property type="entry name" value="SF2_C_Ski2"/>
    <property type="match status" value="1"/>
</dbReference>
<evidence type="ECO:0000313" key="15">
    <source>
        <dbReference type="Proteomes" id="UP000275078"/>
    </source>
</evidence>
<dbReference type="Pfam" id="PF00270">
    <property type="entry name" value="DEAD"/>
    <property type="match status" value="1"/>
</dbReference>
<dbReference type="PROSITE" id="PS51194">
    <property type="entry name" value="HELICASE_CTER"/>
    <property type="match status" value="1"/>
</dbReference>
<evidence type="ECO:0000256" key="8">
    <source>
        <dbReference type="ARBA" id="ARBA00034617"/>
    </source>
</evidence>
<evidence type="ECO:0000256" key="11">
    <source>
        <dbReference type="SAM" id="MobiDB-lite"/>
    </source>
</evidence>
<evidence type="ECO:0000256" key="10">
    <source>
        <dbReference type="ARBA" id="ARBA00048988"/>
    </source>
</evidence>
<dbReference type="Gene3D" id="3.40.50.300">
    <property type="entry name" value="P-loop containing nucleotide triphosphate hydrolases"/>
    <property type="match status" value="2"/>
</dbReference>
<dbReference type="InterPro" id="IPR004179">
    <property type="entry name" value="Sec63-dom"/>
</dbReference>
<proteinExistence type="inferred from homology"/>
<dbReference type="PANTHER" id="PTHR47835:SF3">
    <property type="entry name" value="HELICASE FOR MEIOSIS 1"/>
    <property type="match status" value="1"/>
</dbReference>
<dbReference type="InterPro" id="IPR011545">
    <property type="entry name" value="DEAD/DEAH_box_helicase_dom"/>
</dbReference>
<evidence type="ECO:0000256" key="7">
    <source>
        <dbReference type="ARBA" id="ARBA00023254"/>
    </source>
</evidence>
<dbReference type="InterPro" id="IPR036390">
    <property type="entry name" value="WH_DNA-bd_sf"/>
</dbReference>
<feature type="region of interest" description="Disordered" evidence="11">
    <location>
        <begin position="1"/>
        <end position="43"/>
    </location>
</feature>
<dbReference type="Pfam" id="PF02889">
    <property type="entry name" value="Sec63"/>
    <property type="match status" value="1"/>
</dbReference>
<comment type="catalytic activity">
    <reaction evidence="10">
        <text>ATP + H2O = ADP + phosphate + H(+)</text>
        <dbReference type="Rhea" id="RHEA:13065"/>
        <dbReference type="ChEBI" id="CHEBI:15377"/>
        <dbReference type="ChEBI" id="CHEBI:15378"/>
        <dbReference type="ChEBI" id="CHEBI:30616"/>
        <dbReference type="ChEBI" id="CHEBI:43474"/>
        <dbReference type="ChEBI" id="CHEBI:456216"/>
        <dbReference type="EC" id="5.6.2.4"/>
    </reaction>
</comment>
<accession>A0A3N4HRJ4</accession>
<gene>
    <name evidence="14" type="ORF">BJ508DRAFT_370708</name>
</gene>
<dbReference type="InterPro" id="IPR027417">
    <property type="entry name" value="P-loop_NTPase"/>
</dbReference>
<reference evidence="14 15" key="1">
    <citation type="journal article" date="2018" name="Nat. Ecol. Evol.">
        <title>Pezizomycetes genomes reveal the molecular basis of ectomycorrhizal truffle lifestyle.</title>
        <authorList>
            <person name="Murat C."/>
            <person name="Payen T."/>
            <person name="Noel B."/>
            <person name="Kuo A."/>
            <person name="Morin E."/>
            <person name="Chen J."/>
            <person name="Kohler A."/>
            <person name="Krizsan K."/>
            <person name="Balestrini R."/>
            <person name="Da Silva C."/>
            <person name="Montanini B."/>
            <person name="Hainaut M."/>
            <person name="Levati E."/>
            <person name="Barry K.W."/>
            <person name="Belfiori B."/>
            <person name="Cichocki N."/>
            <person name="Clum A."/>
            <person name="Dockter R.B."/>
            <person name="Fauchery L."/>
            <person name="Guy J."/>
            <person name="Iotti M."/>
            <person name="Le Tacon F."/>
            <person name="Lindquist E.A."/>
            <person name="Lipzen A."/>
            <person name="Malagnac F."/>
            <person name="Mello A."/>
            <person name="Molinier V."/>
            <person name="Miyauchi S."/>
            <person name="Poulain J."/>
            <person name="Riccioni C."/>
            <person name="Rubini A."/>
            <person name="Sitrit Y."/>
            <person name="Splivallo R."/>
            <person name="Traeger S."/>
            <person name="Wang M."/>
            <person name="Zifcakova L."/>
            <person name="Wipf D."/>
            <person name="Zambonelli A."/>
            <person name="Paolocci F."/>
            <person name="Nowrousian M."/>
            <person name="Ottonello S."/>
            <person name="Baldrian P."/>
            <person name="Spatafora J.W."/>
            <person name="Henrissat B."/>
            <person name="Nagy L.G."/>
            <person name="Aury J.M."/>
            <person name="Wincker P."/>
            <person name="Grigoriev I.V."/>
            <person name="Bonfante P."/>
            <person name="Martin F.M."/>
        </authorList>
    </citation>
    <scope>NUCLEOTIDE SEQUENCE [LARGE SCALE GENOMIC DNA]</scope>
    <source>
        <strain evidence="14 15">RN42</strain>
    </source>
</reference>
<dbReference type="FunFam" id="3.40.50.300:FF:001076">
    <property type="entry name" value="ATP-dependent DNA helicase MER3"/>
    <property type="match status" value="1"/>
</dbReference>
<dbReference type="EMBL" id="ML119746">
    <property type="protein sequence ID" value="RPA76339.1"/>
    <property type="molecule type" value="Genomic_DNA"/>
</dbReference>
<dbReference type="SMART" id="SM00490">
    <property type="entry name" value="HELICc"/>
    <property type="match status" value="1"/>
</dbReference>
<dbReference type="SUPFAM" id="SSF46785">
    <property type="entry name" value="Winged helix' DNA-binding domain"/>
    <property type="match status" value="1"/>
</dbReference>
<dbReference type="SMART" id="SM00487">
    <property type="entry name" value="DEXDc"/>
    <property type="match status" value="1"/>
</dbReference>
<dbReference type="InterPro" id="IPR036388">
    <property type="entry name" value="WH-like_DNA-bd_sf"/>
</dbReference>
<evidence type="ECO:0000256" key="9">
    <source>
        <dbReference type="ARBA" id="ARBA00034808"/>
    </source>
</evidence>
<dbReference type="GO" id="GO:0016787">
    <property type="term" value="F:hydrolase activity"/>
    <property type="evidence" value="ECO:0007669"/>
    <property type="project" value="UniProtKB-KW"/>
</dbReference>
<dbReference type="InterPro" id="IPR014001">
    <property type="entry name" value="Helicase_ATP-bd"/>
</dbReference>
<dbReference type="GO" id="GO:0043138">
    <property type="term" value="F:3'-5' DNA helicase activity"/>
    <property type="evidence" value="ECO:0007669"/>
    <property type="project" value="UniProtKB-EC"/>
</dbReference>
<keyword evidence="3" id="KW-0378">Hydrolase</keyword>
<evidence type="ECO:0000256" key="4">
    <source>
        <dbReference type="ARBA" id="ARBA00022806"/>
    </source>
</evidence>
<dbReference type="Proteomes" id="UP000275078">
    <property type="component" value="Unassembled WGS sequence"/>
</dbReference>
<dbReference type="FunFam" id="1.10.3380.10:FF:000012">
    <property type="entry name" value="DEAD/DEAH box DNA helicase"/>
    <property type="match status" value="1"/>
</dbReference>
<dbReference type="FunFam" id="1.10.10.10:FF:000012">
    <property type="entry name" value="U5 small nuclear ribonucleoprotein helicase"/>
    <property type="match status" value="1"/>
</dbReference>
<dbReference type="PROSITE" id="PS51192">
    <property type="entry name" value="HELICASE_ATP_BIND_1"/>
    <property type="match status" value="1"/>
</dbReference>
<dbReference type="SUPFAM" id="SSF158702">
    <property type="entry name" value="Sec63 N-terminal domain-like"/>
    <property type="match status" value="1"/>
</dbReference>
<dbReference type="OrthoDB" id="5575at2759"/>
<dbReference type="InterPro" id="IPR001650">
    <property type="entry name" value="Helicase_C-like"/>
</dbReference>
<evidence type="ECO:0000256" key="2">
    <source>
        <dbReference type="ARBA" id="ARBA00022741"/>
    </source>
</evidence>
<dbReference type="Pfam" id="PF00271">
    <property type="entry name" value="Helicase_C"/>
    <property type="match status" value="1"/>
</dbReference>
<dbReference type="Gene3D" id="1.10.3380.10">
    <property type="entry name" value="Sec63 N-terminal domain-like domain"/>
    <property type="match status" value="1"/>
</dbReference>
<dbReference type="AlphaFoldDB" id="A0A3N4HRJ4"/>
<dbReference type="InterPro" id="IPR052247">
    <property type="entry name" value="Meiotic_Crossover_Helicase"/>
</dbReference>